<dbReference type="FunFam" id="3.30.420.10:FF:000019">
    <property type="entry name" value="RNA exonuclease NEF-sp"/>
    <property type="match status" value="1"/>
</dbReference>
<evidence type="ECO:0000313" key="9">
    <source>
        <dbReference type="Proteomes" id="UP001172457"/>
    </source>
</evidence>
<dbReference type="GO" id="GO:0003676">
    <property type="term" value="F:nucleic acid binding"/>
    <property type="evidence" value="ECO:0007669"/>
    <property type="project" value="InterPro"/>
</dbReference>
<reference evidence="8" key="1">
    <citation type="submission" date="2023-03" db="EMBL/GenBank/DDBJ databases">
        <title>Chromosome-scale reference genome and RAD-based genetic map of yellow starthistle (Centaurea solstitialis) reveal putative structural variation and QTLs associated with invader traits.</title>
        <authorList>
            <person name="Reatini B."/>
            <person name="Cang F.A."/>
            <person name="Jiang Q."/>
            <person name="Mckibben M.T.W."/>
            <person name="Barker M.S."/>
            <person name="Rieseberg L.H."/>
            <person name="Dlugosch K.M."/>
        </authorList>
    </citation>
    <scope>NUCLEOTIDE SEQUENCE</scope>
    <source>
        <strain evidence="8">CAN-66</strain>
        <tissue evidence="8">Leaf</tissue>
    </source>
</reference>
<evidence type="ECO:0000256" key="1">
    <source>
        <dbReference type="ARBA" id="ARBA00004123"/>
    </source>
</evidence>
<protein>
    <recommendedName>
        <fullName evidence="7">Exonuclease domain-containing protein</fullName>
    </recommendedName>
</protein>
<keyword evidence="3" id="KW-0540">Nuclease</keyword>
<dbReference type="InterPro" id="IPR047021">
    <property type="entry name" value="REXO1/3/4-like"/>
</dbReference>
<dbReference type="Pfam" id="PF00929">
    <property type="entry name" value="RNase_T"/>
    <property type="match status" value="1"/>
</dbReference>
<evidence type="ECO:0000256" key="4">
    <source>
        <dbReference type="ARBA" id="ARBA00022801"/>
    </source>
</evidence>
<keyword evidence="4" id="KW-0378">Hydrolase</keyword>
<dbReference type="Proteomes" id="UP001172457">
    <property type="component" value="Chromosome 6"/>
</dbReference>
<dbReference type="InterPro" id="IPR036397">
    <property type="entry name" value="RNaseH_sf"/>
</dbReference>
<dbReference type="GO" id="GO:0004527">
    <property type="term" value="F:exonuclease activity"/>
    <property type="evidence" value="ECO:0007669"/>
    <property type="project" value="UniProtKB-KW"/>
</dbReference>
<dbReference type="AlphaFoldDB" id="A0AA38T810"/>
<keyword evidence="6" id="KW-0539">Nucleus</keyword>
<dbReference type="InterPro" id="IPR013520">
    <property type="entry name" value="Ribonucl_H"/>
</dbReference>
<dbReference type="PANTHER" id="PTHR12801">
    <property type="entry name" value="RNA EXONUCLEASE REXO1 / RECO3 FAMILY MEMBER-RELATED"/>
    <property type="match status" value="1"/>
</dbReference>
<keyword evidence="5" id="KW-0269">Exonuclease</keyword>
<evidence type="ECO:0000256" key="5">
    <source>
        <dbReference type="ARBA" id="ARBA00022839"/>
    </source>
</evidence>
<comment type="similarity">
    <text evidence="2">Belongs to the REXO1/REXO3 family.</text>
</comment>
<dbReference type="PANTHER" id="PTHR12801:SF157">
    <property type="entry name" value="SMALL RNA DEGRADING NUCLEASE 5"/>
    <property type="match status" value="1"/>
</dbReference>
<dbReference type="GO" id="GO:0005634">
    <property type="term" value="C:nucleus"/>
    <property type="evidence" value="ECO:0007669"/>
    <property type="project" value="UniProtKB-SubCell"/>
</dbReference>
<comment type="subcellular location">
    <subcellularLocation>
        <location evidence="1">Nucleus</location>
    </subcellularLocation>
</comment>
<dbReference type="SUPFAM" id="SSF53098">
    <property type="entry name" value="Ribonuclease H-like"/>
    <property type="match status" value="1"/>
</dbReference>
<evidence type="ECO:0000256" key="2">
    <source>
        <dbReference type="ARBA" id="ARBA00006357"/>
    </source>
</evidence>
<evidence type="ECO:0000259" key="7">
    <source>
        <dbReference type="SMART" id="SM00479"/>
    </source>
</evidence>
<organism evidence="8 9">
    <name type="scientific">Centaurea solstitialis</name>
    <name type="common">yellow star-thistle</name>
    <dbReference type="NCBI Taxonomy" id="347529"/>
    <lineage>
        <taxon>Eukaryota</taxon>
        <taxon>Viridiplantae</taxon>
        <taxon>Streptophyta</taxon>
        <taxon>Embryophyta</taxon>
        <taxon>Tracheophyta</taxon>
        <taxon>Spermatophyta</taxon>
        <taxon>Magnoliopsida</taxon>
        <taxon>eudicotyledons</taxon>
        <taxon>Gunneridae</taxon>
        <taxon>Pentapetalae</taxon>
        <taxon>asterids</taxon>
        <taxon>campanulids</taxon>
        <taxon>Asterales</taxon>
        <taxon>Asteraceae</taxon>
        <taxon>Carduoideae</taxon>
        <taxon>Cardueae</taxon>
        <taxon>Centaureinae</taxon>
        <taxon>Centaurea</taxon>
    </lineage>
</organism>
<dbReference type="EMBL" id="JARYMX010000006">
    <property type="protein sequence ID" value="KAJ9546008.1"/>
    <property type="molecule type" value="Genomic_DNA"/>
</dbReference>
<dbReference type="InterPro" id="IPR034922">
    <property type="entry name" value="REX1-like_exo"/>
</dbReference>
<accession>A0AA38T810</accession>
<dbReference type="SMART" id="SM00479">
    <property type="entry name" value="EXOIII"/>
    <property type="match status" value="1"/>
</dbReference>
<evidence type="ECO:0000256" key="3">
    <source>
        <dbReference type="ARBA" id="ARBA00022722"/>
    </source>
</evidence>
<comment type="caution">
    <text evidence="8">The sequence shown here is derived from an EMBL/GenBank/DDBJ whole genome shotgun (WGS) entry which is preliminary data.</text>
</comment>
<dbReference type="CDD" id="cd06145">
    <property type="entry name" value="REX1_like"/>
    <property type="match status" value="1"/>
</dbReference>
<evidence type="ECO:0000256" key="6">
    <source>
        <dbReference type="ARBA" id="ARBA00023242"/>
    </source>
</evidence>
<name>A0AA38T810_9ASTR</name>
<dbReference type="InterPro" id="IPR012337">
    <property type="entry name" value="RNaseH-like_sf"/>
</dbReference>
<evidence type="ECO:0000313" key="8">
    <source>
        <dbReference type="EMBL" id="KAJ9546008.1"/>
    </source>
</evidence>
<keyword evidence="9" id="KW-1185">Reference proteome</keyword>
<feature type="domain" description="Exonuclease" evidence="7">
    <location>
        <begin position="220"/>
        <end position="384"/>
    </location>
</feature>
<gene>
    <name evidence="8" type="ORF">OSB04_025715</name>
</gene>
<proteinExistence type="inferred from homology"/>
<dbReference type="Gene3D" id="3.30.420.10">
    <property type="entry name" value="Ribonuclease H-like superfamily/Ribonuclease H"/>
    <property type="match status" value="1"/>
</dbReference>
<sequence>MSSNLHSGKGEVCTNIDASNAFFDVYGPQAKAGVEFKTPEANSTLNLEDVQGLVTWVLAEGFMPSWVFIKRDTDNILHHLQNKPLIPKVVMLYVPGLDAAIYLSQSKVLHSLKECCGVPRAVLAPSCVSDGMQAIDALLTCKVKRKREAGTVTNKFGAVCEPGTCSIREDLSLDEIKKDIPFPISYYTLTAKELEDNGYCHDQPGFLSTLPAPSGKPMHEMVAVDCEMCITKEGFELTRVTLVDFKGQVLIDKLVKPSNDITDYNTRYSGITREMLDGVTTTLRDVQVPHVREEFLQVVNRETILVGHSLENDLLALKISHSLVIDTAVLYKHSRGGKYKIALRVLTRKFLSREIQYSGTGHDSIEDAKAAMDLAFLKIKHGPDFGRPPSFMRKKFLTVLSDSGKATSFIDNLSIVKRYASESSHSIPVTCDDEALSKAIKEVKNEKVQFVWAQFTELVSYYKKEAEDGDALSKKLAEMIALLTCDKKSSKGSRKSIKYTVTPDLKDVLHRLNFRIKSIYSNLPTNAMLIVCSGHGDTAIVQRLRKMLAEKVDTKIPRDHLVKVLEELQAQAEVGLCFVGVKD</sequence>